<dbReference type="PANTHER" id="PTHR34003:SF2">
    <property type="entry name" value="SNOAL-LIKE DOMAIN-CONTAINING PROTEIN"/>
    <property type="match status" value="1"/>
</dbReference>
<accession>A0AA96JRX4</accession>
<gene>
    <name evidence="2" type="ORF">PP769_18835</name>
</gene>
<dbReference type="Proteomes" id="UP001302719">
    <property type="component" value="Chromosome"/>
</dbReference>
<proteinExistence type="predicted"/>
<organism evidence="2 3">
    <name type="scientific">Candidatus Nitrospira allomarina</name>
    <dbReference type="NCBI Taxonomy" id="3020900"/>
    <lineage>
        <taxon>Bacteria</taxon>
        <taxon>Pseudomonadati</taxon>
        <taxon>Nitrospirota</taxon>
        <taxon>Nitrospiria</taxon>
        <taxon>Nitrospirales</taxon>
        <taxon>Nitrospiraceae</taxon>
        <taxon>Nitrospira</taxon>
    </lineage>
</organism>
<evidence type="ECO:0000313" key="3">
    <source>
        <dbReference type="Proteomes" id="UP001302719"/>
    </source>
</evidence>
<sequence length="115" mass="13111">MSIQQQVQAVIDGVLGGKLLETFDKYYADNVVMSENLKDERVGKAANREYEQKFLDNVQEFHGAKTGRVIVDGDHAAVEWTFDLTFKGGNRVKMQQVAVQTWKDGKIIREDFYHG</sequence>
<protein>
    <submittedName>
        <fullName evidence="2">Nuclear transport factor 2 family protein</fullName>
    </submittedName>
</protein>
<dbReference type="SUPFAM" id="SSF54427">
    <property type="entry name" value="NTF2-like"/>
    <property type="match status" value="1"/>
</dbReference>
<reference evidence="2 3" key="1">
    <citation type="submission" date="2023-01" db="EMBL/GenBank/DDBJ databases">
        <title>Cultivation and genomic characterization of new, ubiquitous marine nitrite-oxidizing bacteria from the Nitrospirales.</title>
        <authorList>
            <person name="Mueller A.J."/>
            <person name="Daebeler A."/>
            <person name="Herbold C.W."/>
            <person name="Kirkegaard R.H."/>
            <person name="Daims H."/>
        </authorList>
    </citation>
    <scope>NUCLEOTIDE SEQUENCE [LARGE SCALE GENOMIC DNA]</scope>
    <source>
        <strain evidence="2 3">VA</strain>
    </source>
</reference>
<name>A0AA96JRX4_9BACT</name>
<dbReference type="EMBL" id="CP116967">
    <property type="protein sequence ID" value="WNM58002.1"/>
    <property type="molecule type" value="Genomic_DNA"/>
</dbReference>
<evidence type="ECO:0000259" key="1">
    <source>
        <dbReference type="Pfam" id="PF20409"/>
    </source>
</evidence>
<dbReference type="Pfam" id="PF20409">
    <property type="entry name" value="SnoaL_5"/>
    <property type="match status" value="1"/>
</dbReference>
<evidence type="ECO:0000313" key="2">
    <source>
        <dbReference type="EMBL" id="WNM58002.1"/>
    </source>
</evidence>
<dbReference type="AlphaFoldDB" id="A0AA96JRX4"/>
<dbReference type="InterPro" id="IPR032710">
    <property type="entry name" value="NTF2-like_dom_sf"/>
</dbReference>
<keyword evidence="3" id="KW-1185">Reference proteome</keyword>
<dbReference type="Gene3D" id="3.10.450.50">
    <property type="match status" value="1"/>
</dbReference>
<feature type="domain" description="SnoaL-like" evidence="1">
    <location>
        <begin position="21"/>
        <end position="113"/>
    </location>
</feature>
<dbReference type="InterPro" id="IPR046860">
    <property type="entry name" value="SnoaL_5"/>
</dbReference>
<dbReference type="PANTHER" id="PTHR34003">
    <property type="entry name" value="BLL2395 PROTEIN"/>
    <property type="match status" value="1"/>
</dbReference>
<dbReference type="KEGG" id="nall:PP769_18835"/>
<dbReference type="RefSeq" id="WP_312643187.1">
    <property type="nucleotide sequence ID" value="NZ_CP116967.1"/>
</dbReference>